<accession>A0A7S4G7V5</accession>
<comment type="similarity">
    <text evidence="2 11">Belongs to the ERD2 family.</text>
</comment>
<dbReference type="EMBL" id="HBJA01114669">
    <property type="protein sequence ID" value="CAE0828213.1"/>
    <property type="molecule type" value="Transcribed_RNA"/>
</dbReference>
<evidence type="ECO:0000256" key="4">
    <source>
        <dbReference type="ARBA" id="ARBA00022692"/>
    </source>
</evidence>
<feature type="transmembrane region" description="Helical" evidence="11">
    <location>
        <begin position="94"/>
        <end position="112"/>
    </location>
</feature>
<evidence type="ECO:0000256" key="11">
    <source>
        <dbReference type="RuleBase" id="RU000634"/>
    </source>
</evidence>
<evidence type="ECO:0000256" key="7">
    <source>
        <dbReference type="ARBA" id="ARBA00022927"/>
    </source>
</evidence>
<keyword evidence="8 11" id="KW-1133">Transmembrane helix</keyword>
<evidence type="ECO:0000256" key="10">
    <source>
        <dbReference type="ARBA" id="ARBA00023170"/>
    </source>
</evidence>
<feature type="transmembrane region" description="Helical" evidence="11">
    <location>
        <begin position="155"/>
        <end position="178"/>
    </location>
</feature>
<feature type="transmembrane region" description="Helical" evidence="11">
    <location>
        <begin position="62"/>
        <end position="82"/>
    </location>
</feature>
<dbReference type="PRINTS" id="PR00660">
    <property type="entry name" value="ERLUMENR"/>
</dbReference>
<comment type="caution">
    <text evidence="11">Lacks conserved residue(s) required for the propagation of feature annotation.</text>
</comment>
<dbReference type="PROSITE" id="PS00951">
    <property type="entry name" value="ER_LUMEN_RECEPTOR_1"/>
    <property type="match status" value="1"/>
</dbReference>
<protein>
    <recommendedName>
        <fullName evidence="11">ER lumen protein-retaining receptor</fullName>
    </recommendedName>
</protein>
<evidence type="ECO:0000256" key="3">
    <source>
        <dbReference type="ARBA" id="ARBA00022448"/>
    </source>
</evidence>
<keyword evidence="10 11" id="KW-0675">Receptor</keyword>
<dbReference type="GO" id="GO:0005789">
    <property type="term" value="C:endoplasmic reticulum membrane"/>
    <property type="evidence" value="ECO:0007669"/>
    <property type="project" value="UniProtKB-SubCell"/>
</dbReference>
<evidence type="ECO:0000256" key="5">
    <source>
        <dbReference type="ARBA" id="ARBA00022824"/>
    </source>
</evidence>
<sequence>MNLFRLTGDMLHLLSIFLILWKMLTKRGCAGLSFKSQLLYSIVFATRYLDFYFTLYSPYLTAMKFFFLASSFWILYLMRVRFRASYDATGDSTNVFYLIIPCVALTVAYQLGVVGMEEFSVQDFFWVFSEFLEAVAILPQLWMLQKTGASETLTVHYLAALGGYRVFYVINWVYRYYVEGRKNWISWIAGGVQTLLYTDFFYHYFRIIFQRRETII</sequence>
<comment type="subcellular location">
    <subcellularLocation>
        <location evidence="1 11">Endoplasmic reticulum membrane</location>
        <topology evidence="1 11">Multi-pass membrane protein</topology>
    </subcellularLocation>
</comment>
<dbReference type="Pfam" id="PF00810">
    <property type="entry name" value="ER_lumen_recept"/>
    <property type="match status" value="1"/>
</dbReference>
<dbReference type="GO" id="GO:0046923">
    <property type="term" value="F:ER retention sequence binding"/>
    <property type="evidence" value="ECO:0007669"/>
    <property type="project" value="InterPro"/>
</dbReference>
<dbReference type="AlphaFoldDB" id="A0A7S4G7V5"/>
<name>A0A7S4G7V5_9EUGL</name>
<evidence type="ECO:0000256" key="8">
    <source>
        <dbReference type="ARBA" id="ARBA00022989"/>
    </source>
</evidence>
<keyword evidence="6" id="KW-0931">ER-Golgi transport</keyword>
<gene>
    <name evidence="12" type="ORF">EGYM00163_LOCUS39482</name>
</gene>
<dbReference type="GO" id="GO:0015031">
    <property type="term" value="P:protein transport"/>
    <property type="evidence" value="ECO:0007669"/>
    <property type="project" value="UniProtKB-KW"/>
</dbReference>
<evidence type="ECO:0000256" key="2">
    <source>
        <dbReference type="ARBA" id="ARBA00010120"/>
    </source>
</evidence>
<reference evidence="12" key="1">
    <citation type="submission" date="2021-01" db="EMBL/GenBank/DDBJ databases">
        <authorList>
            <person name="Corre E."/>
            <person name="Pelletier E."/>
            <person name="Niang G."/>
            <person name="Scheremetjew M."/>
            <person name="Finn R."/>
            <person name="Kale V."/>
            <person name="Holt S."/>
            <person name="Cochrane G."/>
            <person name="Meng A."/>
            <person name="Brown T."/>
            <person name="Cohen L."/>
        </authorList>
    </citation>
    <scope>NUCLEOTIDE SEQUENCE</scope>
    <source>
        <strain evidence="12">CCMP1594</strain>
    </source>
</reference>
<keyword evidence="7 11" id="KW-0653">Protein transport</keyword>
<keyword evidence="5 11" id="KW-0256">Endoplasmic reticulum</keyword>
<dbReference type="PROSITE" id="PS00952">
    <property type="entry name" value="ER_LUMEN_RECEPTOR_2"/>
    <property type="match status" value="1"/>
</dbReference>
<dbReference type="InterPro" id="IPR000133">
    <property type="entry name" value="ER_ret_rcpt"/>
</dbReference>
<keyword evidence="4 11" id="KW-0812">Transmembrane</keyword>
<organism evidence="12">
    <name type="scientific">Eutreptiella gymnastica</name>
    <dbReference type="NCBI Taxonomy" id="73025"/>
    <lineage>
        <taxon>Eukaryota</taxon>
        <taxon>Discoba</taxon>
        <taxon>Euglenozoa</taxon>
        <taxon>Euglenida</taxon>
        <taxon>Spirocuta</taxon>
        <taxon>Euglenophyceae</taxon>
        <taxon>Eutreptiales</taxon>
        <taxon>Eutreptiaceae</taxon>
        <taxon>Eutreptiella</taxon>
    </lineage>
</organism>
<evidence type="ECO:0000256" key="9">
    <source>
        <dbReference type="ARBA" id="ARBA00023136"/>
    </source>
</evidence>
<evidence type="ECO:0000256" key="1">
    <source>
        <dbReference type="ARBA" id="ARBA00004477"/>
    </source>
</evidence>
<evidence type="ECO:0000313" key="12">
    <source>
        <dbReference type="EMBL" id="CAE0828213.1"/>
    </source>
</evidence>
<keyword evidence="9 11" id="KW-0472">Membrane</keyword>
<dbReference type="GO" id="GO:0006621">
    <property type="term" value="P:protein retention in ER lumen"/>
    <property type="evidence" value="ECO:0007669"/>
    <property type="project" value="InterPro"/>
</dbReference>
<dbReference type="PANTHER" id="PTHR10585">
    <property type="entry name" value="ER LUMEN PROTEIN RETAINING RECEPTOR"/>
    <property type="match status" value="1"/>
</dbReference>
<keyword evidence="3 11" id="KW-0813">Transport</keyword>
<dbReference type="GO" id="GO:0016192">
    <property type="term" value="P:vesicle-mediated transport"/>
    <property type="evidence" value="ECO:0007669"/>
    <property type="project" value="UniProtKB-KW"/>
</dbReference>
<proteinExistence type="inferred from homology"/>
<evidence type="ECO:0000256" key="6">
    <source>
        <dbReference type="ARBA" id="ARBA00022892"/>
    </source>
</evidence>